<feature type="transmembrane region" description="Helical" evidence="1">
    <location>
        <begin position="109"/>
        <end position="129"/>
    </location>
</feature>
<dbReference type="EMBL" id="JACAGC010000006">
    <property type="protein sequence ID" value="KAF6361699.1"/>
    <property type="molecule type" value="Genomic_DNA"/>
</dbReference>
<reference evidence="2 3" key="1">
    <citation type="journal article" date="2020" name="Nature">
        <title>Six reference-quality genomes reveal evolution of bat adaptations.</title>
        <authorList>
            <person name="Jebb D."/>
            <person name="Huang Z."/>
            <person name="Pippel M."/>
            <person name="Hughes G.M."/>
            <person name="Lavrichenko K."/>
            <person name="Devanna P."/>
            <person name="Winkler S."/>
            <person name="Jermiin L.S."/>
            <person name="Skirmuntt E.C."/>
            <person name="Katzourakis A."/>
            <person name="Burkitt-Gray L."/>
            <person name="Ray D.A."/>
            <person name="Sullivan K.A.M."/>
            <person name="Roscito J.G."/>
            <person name="Kirilenko B.M."/>
            <person name="Davalos L.M."/>
            <person name="Corthals A.P."/>
            <person name="Power M.L."/>
            <person name="Jones G."/>
            <person name="Ransome R.D."/>
            <person name="Dechmann D.K.N."/>
            <person name="Locatelli A.G."/>
            <person name="Puechmaille S.J."/>
            <person name="Fedrigo O."/>
            <person name="Jarvis E.D."/>
            <person name="Hiller M."/>
            <person name="Vernes S.C."/>
            <person name="Myers E.W."/>
            <person name="Teeling E.C."/>
        </authorList>
    </citation>
    <scope>NUCLEOTIDE SEQUENCE [LARGE SCALE GENOMIC DNA]</scope>
    <source>
        <strain evidence="2">MRhiFer1</strain>
        <tissue evidence="2">Lung</tissue>
    </source>
</reference>
<organism evidence="2 3">
    <name type="scientific">Rhinolophus ferrumequinum</name>
    <name type="common">Greater horseshoe bat</name>
    <dbReference type="NCBI Taxonomy" id="59479"/>
    <lineage>
        <taxon>Eukaryota</taxon>
        <taxon>Metazoa</taxon>
        <taxon>Chordata</taxon>
        <taxon>Craniata</taxon>
        <taxon>Vertebrata</taxon>
        <taxon>Euteleostomi</taxon>
        <taxon>Mammalia</taxon>
        <taxon>Eutheria</taxon>
        <taxon>Laurasiatheria</taxon>
        <taxon>Chiroptera</taxon>
        <taxon>Yinpterochiroptera</taxon>
        <taxon>Rhinolophoidea</taxon>
        <taxon>Rhinolophidae</taxon>
        <taxon>Rhinolophinae</taxon>
        <taxon>Rhinolophus</taxon>
    </lineage>
</organism>
<dbReference type="Proteomes" id="UP000585614">
    <property type="component" value="Unassembled WGS sequence"/>
</dbReference>
<gene>
    <name evidence="2" type="ORF">mRhiFer1_009927</name>
</gene>
<evidence type="ECO:0000313" key="2">
    <source>
        <dbReference type="EMBL" id="KAF6361699.1"/>
    </source>
</evidence>
<dbReference type="AlphaFoldDB" id="A0A7J7YIM2"/>
<keyword evidence="1" id="KW-1133">Transmembrane helix</keyword>
<name>A0A7J7YIM2_RHIFE</name>
<comment type="caution">
    <text evidence="2">The sequence shown here is derived from an EMBL/GenBank/DDBJ whole genome shotgun (WGS) entry which is preliminary data.</text>
</comment>
<evidence type="ECO:0000256" key="1">
    <source>
        <dbReference type="SAM" id="Phobius"/>
    </source>
</evidence>
<proteinExistence type="predicted"/>
<keyword evidence="1" id="KW-0472">Membrane</keyword>
<keyword evidence="1" id="KW-0812">Transmembrane</keyword>
<feature type="transmembrane region" description="Helical" evidence="1">
    <location>
        <begin position="75"/>
        <end position="97"/>
    </location>
</feature>
<protein>
    <submittedName>
        <fullName evidence="2">Uncharacterized protein</fullName>
    </submittedName>
</protein>
<accession>A0A7J7YIM2</accession>
<evidence type="ECO:0000313" key="3">
    <source>
        <dbReference type="Proteomes" id="UP000585614"/>
    </source>
</evidence>
<sequence>MLSWFSNGVYSLAISTDSGLLSLNSFWMGKGKVGGLAALRPLPPLLWSPDTSLSPTCHHHCHTVAHTDRQLSDKILQIPSCLPVCVFGFFFFLKTAITTAHITVVLDSFTYIHTIALFSPLFCFQLFFLNKCS</sequence>